<organism evidence="1 2">
    <name type="scientific">Dendrobium chrysotoxum</name>
    <name type="common">Orchid</name>
    <dbReference type="NCBI Taxonomy" id="161865"/>
    <lineage>
        <taxon>Eukaryota</taxon>
        <taxon>Viridiplantae</taxon>
        <taxon>Streptophyta</taxon>
        <taxon>Embryophyta</taxon>
        <taxon>Tracheophyta</taxon>
        <taxon>Spermatophyta</taxon>
        <taxon>Magnoliopsida</taxon>
        <taxon>Liliopsida</taxon>
        <taxon>Asparagales</taxon>
        <taxon>Orchidaceae</taxon>
        <taxon>Epidendroideae</taxon>
        <taxon>Malaxideae</taxon>
        <taxon>Dendrobiinae</taxon>
        <taxon>Dendrobium</taxon>
    </lineage>
</organism>
<name>A0AAV7GT97_DENCH</name>
<dbReference type="AlphaFoldDB" id="A0AAV7GT97"/>
<protein>
    <submittedName>
        <fullName evidence="1">Uncharacterized protein</fullName>
    </submittedName>
</protein>
<dbReference type="EMBL" id="JAGFBR010000011">
    <property type="protein sequence ID" value="KAH0458979.1"/>
    <property type="molecule type" value="Genomic_DNA"/>
</dbReference>
<dbReference type="PANTHER" id="PTHR33167:SF4">
    <property type="entry name" value="TRANSCRIPTION FACTOR, PUTATIVE (DUF863)-RELATED"/>
    <property type="match status" value="1"/>
</dbReference>
<gene>
    <name evidence="1" type="ORF">IEQ34_011793</name>
</gene>
<comment type="caution">
    <text evidence="1">The sequence shown here is derived from an EMBL/GenBank/DDBJ whole genome shotgun (WGS) entry which is preliminary data.</text>
</comment>
<dbReference type="InterPro" id="IPR008581">
    <property type="entry name" value="DUF863_pln"/>
</dbReference>
<evidence type="ECO:0000313" key="2">
    <source>
        <dbReference type="Proteomes" id="UP000775213"/>
    </source>
</evidence>
<sequence length="466" mass="52784">MASQGQMANKGNESRKFDVEIKARRGKRHGIRRPDVDKFPVTLLRSLLRHLPFFFFLWSFEEVDFFDLHGRRASGFWVLLLSGHGHDDESVAAGFVCSERMQVEKFVQKMNCKSYIPGYYTMRGLKDTGNSWPVFYDNKLLNGRLHNGCMFNSLNGYSEYDKEMLKRTMLEHEATFRKQVYELHRLYRIQKDLMEEFQKNGLYRFSSWTVKSKTSLSSSEAQSQVTGRMWQIYQQPALSSSQSRETTTVTNTNVSPISTLHSCFGTLENGPMGGDGEANASFRASANRMFDLQAPADVYIEAEGTERSEKEEITGLSSLTATPYSRKCNGDPENKVKLTLANVSSANGGAHNYESHRKKSLFHCLADLNEAIEDTSLVGTAYSFPSQHLGVETQLDENHRPNGSLRSTNLWLQISSSKNQDFDESGSLPEIKKEPSQVCSHFLGETGKIEINMENPPCCLLLLIYN</sequence>
<accession>A0AAV7GT97</accession>
<reference evidence="1 2" key="1">
    <citation type="journal article" date="2021" name="Hortic Res">
        <title>Chromosome-scale assembly of the Dendrobium chrysotoxum genome enhances the understanding of orchid evolution.</title>
        <authorList>
            <person name="Zhang Y."/>
            <person name="Zhang G.Q."/>
            <person name="Zhang D."/>
            <person name="Liu X.D."/>
            <person name="Xu X.Y."/>
            <person name="Sun W.H."/>
            <person name="Yu X."/>
            <person name="Zhu X."/>
            <person name="Wang Z.W."/>
            <person name="Zhao X."/>
            <person name="Zhong W.Y."/>
            <person name="Chen H."/>
            <person name="Yin W.L."/>
            <person name="Huang T."/>
            <person name="Niu S.C."/>
            <person name="Liu Z.J."/>
        </authorList>
    </citation>
    <scope>NUCLEOTIDE SEQUENCE [LARGE SCALE GENOMIC DNA]</scope>
    <source>
        <strain evidence="1">Lindl</strain>
    </source>
</reference>
<dbReference type="Proteomes" id="UP000775213">
    <property type="component" value="Unassembled WGS sequence"/>
</dbReference>
<evidence type="ECO:0000313" key="1">
    <source>
        <dbReference type="EMBL" id="KAH0458979.1"/>
    </source>
</evidence>
<keyword evidence="2" id="KW-1185">Reference proteome</keyword>
<proteinExistence type="predicted"/>
<dbReference type="PANTHER" id="PTHR33167">
    <property type="entry name" value="TRANSCRIPTION FACTOR, PUTATIVE (DUF863)-RELATED"/>
    <property type="match status" value="1"/>
</dbReference>
<dbReference type="Pfam" id="PF05904">
    <property type="entry name" value="DUF863"/>
    <property type="match status" value="1"/>
</dbReference>